<dbReference type="RefSeq" id="WP_171163699.1">
    <property type="nucleotide sequence ID" value="NZ_CP053073.1"/>
</dbReference>
<evidence type="ECO:0000313" key="2">
    <source>
        <dbReference type="EMBL" id="QJR15967.1"/>
    </source>
</evidence>
<proteinExistence type="predicted"/>
<feature type="transmembrane region" description="Helical" evidence="1">
    <location>
        <begin position="14"/>
        <end position="36"/>
    </location>
</feature>
<evidence type="ECO:0008006" key="4">
    <source>
        <dbReference type="Google" id="ProtNLM"/>
    </source>
</evidence>
<dbReference type="Pfam" id="PF11026">
    <property type="entry name" value="DUF2721"/>
    <property type="match status" value="1"/>
</dbReference>
<dbReference type="EMBL" id="CP053073">
    <property type="protein sequence ID" value="QJR15967.1"/>
    <property type="molecule type" value="Genomic_DNA"/>
</dbReference>
<dbReference type="AlphaFoldDB" id="A0A6M4HDA0"/>
<dbReference type="InParanoid" id="A0A6M4HDA0"/>
<keyword evidence="3" id="KW-1185">Reference proteome</keyword>
<evidence type="ECO:0000313" key="3">
    <source>
        <dbReference type="Proteomes" id="UP000503096"/>
    </source>
</evidence>
<evidence type="ECO:0000256" key="1">
    <source>
        <dbReference type="SAM" id="Phobius"/>
    </source>
</evidence>
<dbReference type="KEGG" id="upl:DSM104440_02795"/>
<keyword evidence="1" id="KW-0472">Membrane</keyword>
<organism evidence="2 3">
    <name type="scientific">Usitatibacter palustris</name>
    <dbReference type="NCBI Taxonomy" id="2732487"/>
    <lineage>
        <taxon>Bacteria</taxon>
        <taxon>Pseudomonadati</taxon>
        <taxon>Pseudomonadota</taxon>
        <taxon>Betaproteobacteria</taxon>
        <taxon>Nitrosomonadales</taxon>
        <taxon>Usitatibacteraceae</taxon>
        <taxon>Usitatibacter</taxon>
    </lineage>
</organism>
<keyword evidence="1" id="KW-1133">Transmembrane helix</keyword>
<feature type="transmembrane region" description="Helical" evidence="1">
    <location>
        <begin position="113"/>
        <end position="132"/>
    </location>
</feature>
<name>A0A6M4HDA0_9PROT</name>
<protein>
    <recommendedName>
        <fullName evidence="4">DUF2721 domain-containing protein</fullName>
    </recommendedName>
</protein>
<gene>
    <name evidence="2" type="ORF">DSM104440_02795</name>
</gene>
<dbReference type="Proteomes" id="UP000503096">
    <property type="component" value="Chromosome"/>
</dbReference>
<accession>A0A6M4HDA0</accession>
<feature type="transmembrane region" description="Helical" evidence="1">
    <location>
        <begin position="77"/>
        <end position="107"/>
    </location>
</feature>
<dbReference type="InterPro" id="IPR021279">
    <property type="entry name" value="DUF2721"/>
</dbReference>
<keyword evidence="1" id="KW-0812">Transmembrane</keyword>
<sequence length="161" mass="17700">MPQFDSHVFDITRLIQLAVAPVFLLTAIGTIINALTGRLARAVDRRRQIEELLPAYEGDTRREMVEELQTLARRIKLVLWSIALAVMSALLVCLLIGLAFVAAFVTFDLSKTVAALFIAAMVALTGCLLMFLREVFVAALTVRHPVVQAPGAAIVRADERK</sequence>
<reference evidence="2 3" key="1">
    <citation type="submission" date="2020-04" db="EMBL/GenBank/DDBJ databases">
        <title>Usitatibacter rugosus gen. nov., sp. nov. and Usitatibacter palustris sp. nov., novel members of Usitatibacteraceae fam. nov. within the order Nitrosomonadales isolated from soil.</title>
        <authorList>
            <person name="Huber K.J."/>
            <person name="Neumann-Schaal M."/>
            <person name="Geppert A."/>
            <person name="Luckner M."/>
            <person name="Wanner G."/>
            <person name="Overmann J."/>
        </authorList>
    </citation>
    <scope>NUCLEOTIDE SEQUENCE [LARGE SCALE GENOMIC DNA]</scope>
    <source>
        <strain evidence="2 3">Swamp67</strain>
    </source>
</reference>